<dbReference type="Proteomes" id="UP001273166">
    <property type="component" value="Unassembled WGS sequence"/>
</dbReference>
<name>A0AAJ0M3X2_9PEZI</name>
<dbReference type="GeneID" id="87886543"/>
<organism evidence="1 2">
    <name type="scientific">Chaetomium strumarium</name>
    <dbReference type="NCBI Taxonomy" id="1170767"/>
    <lineage>
        <taxon>Eukaryota</taxon>
        <taxon>Fungi</taxon>
        <taxon>Dikarya</taxon>
        <taxon>Ascomycota</taxon>
        <taxon>Pezizomycotina</taxon>
        <taxon>Sordariomycetes</taxon>
        <taxon>Sordariomycetidae</taxon>
        <taxon>Sordariales</taxon>
        <taxon>Chaetomiaceae</taxon>
        <taxon>Chaetomium</taxon>
    </lineage>
</organism>
<accession>A0AAJ0M3X2</accession>
<sequence length="109" mass="11968">MVCSWKQRGADIVWHEKVQVFAGWDTDAKGDGDSFLGQEPSTASFQLQHCAGMYQKMSMVLPVINLRTGSLGENGTRHFSATTAGVQLRGIAQLDLRNAESESHEGTER</sequence>
<dbReference type="AlphaFoldDB" id="A0AAJ0M3X2"/>
<gene>
    <name evidence="1" type="ORF">B0T15DRAFT_508365</name>
</gene>
<protein>
    <submittedName>
        <fullName evidence="1">Uncharacterized protein</fullName>
    </submittedName>
</protein>
<reference evidence="1" key="2">
    <citation type="submission" date="2023-06" db="EMBL/GenBank/DDBJ databases">
        <authorList>
            <consortium name="Lawrence Berkeley National Laboratory"/>
            <person name="Mondo S.J."/>
            <person name="Hensen N."/>
            <person name="Bonometti L."/>
            <person name="Westerberg I."/>
            <person name="Brannstrom I.O."/>
            <person name="Guillou S."/>
            <person name="Cros-Aarteil S."/>
            <person name="Calhoun S."/>
            <person name="Haridas S."/>
            <person name="Kuo A."/>
            <person name="Pangilinan J."/>
            <person name="Riley R."/>
            <person name="Labutti K."/>
            <person name="Andreopoulos B."/>
            <person name="Lipzen A."/>
            <person name="Chen C."/>
            <person name="Yanf M."/>
            <person name="Daum C."/>
            <person name="Ng V."/>
            <person name="Clum A."/>
            <person name="Steindorff A."/>
            <person name="Ohm R."/>
            <person name="Martin F."/>
            <person name="Silar P."/>
            <person name="Natvig D."/>
            <person name="Lalanne C."/>
            <person name="Gautier V."/>
            <person name="Ament-Velasquez S.L."/>
            <person name="Kruys A."/>
            <person name="Hutchinson M.I."/>
            <person name="Powell A.J."/>
            <person name="Barry K."/>
            <person name="Miller A.N."/>
            <person name="Grigoriev I.V."/>
            <person name="Debuchy R."/>
            <person name="Gladieux P."/>
            <person name="Thoren M.H."/>
            <person name="Johannesson H."/>
        </authorList>
    </citation>
    <scope>NUCLEOTIDE SEQUENCE</scope>
    <source>
        <strain evidence="1">CBS 333.67</strain>
    </source>
</reference>
<evidence type="ECO:0000313" key="1">
    <source>
        <dbReference type="EMBL" id="KAK3307834.1"/>
    </source>
</evidence>
<reference evidence="1" key="1">
    <citation type="journal article" date="2023" name="Mol. Phylogenet. Evol.">
        <title>Genome-scale phylogeny and comparative genomics of the fungal order Sordariales.</title>
        <authorList>
            <person name="Hensen N."/>
            <person name="Bonometti L."/>
            <person name="Westerberg I."/>
            <person name="Brannstrom I.O."/>
            <person name="Guillou S."/>
            <person name="Cros-Aarteil S."/>
            <person name="Calhoun S."/>
            <person name="Haridas S."/>
            <person name="Kuo A."/>
            <person name="Mondo S."/>
            <person name="Pangilinan J."/>
            <person name="Riley R."/>
            <person name="LaButti K."/>
            <person name="Andreopoulos B."/>
            <person name="Lipzen A."/>
            <person name="Chen C."/>
            <person name="Yan M."/>
            <person name="Daum C."/>
            <person name="Ng V."/>
            <person name="Clum A."/>
            <person name="Steindorff A."/>
            <person name="Ohm R.A."/>
            <person name="Martin F."/>
            <person name="Silar P."/>
            <person name="Natvig D.O."/>
            <person name="Lalanne C."/>
            <person name="Gautier V."/>
            <person name="Ament-Velasquez S.L."/>
            <person name="Kruys A."/>
            <person name="Hutchinson M.I."/>
            <person name="Powell A.J."/>
            <person name="Barry K."/>
            <person name="Miller A.N."/>
            <person name="Grigoriev I.V."/>
            <person name="Debuchy R."/>
            <person name="Gladieux P."/>
            <person name="Hiltunen Thoren M."/>
            <person name="Johannesson H."/>
        </authorList>
    </citation>
    <scope>NUCLEOTIDE SEQUENCE</scope>
    <source>
        <strain evidence="1">CBS 333.67</strain>
    </source>
</reference>
<dbReference type="EMBL" id="JAUDZG010000002">
    <property type="protein sequence ID" value="KAK3307834.1"/>
    <property type="molecule type" value="Genomic_DNA"/>
</dbReference>
<dbReference type="RefSeq" id="XP_062723614.1">
    <property type="nucleotide sequence ID" value="XM_062867714.1"/>
</dbReference>
<evidence type="ECO:0000313" key="2">
    <source>
        <dbReference type="Proteomes" id="UP001273166"/>
    </source>
</evidence>
<proteinExistence type="predicted"/>
<keyword evidence="2" id="KW-1185">Reference proteome</keyword>
<comment type="caution">
    <text evidence="1">The sequence shown here is derived from an EMBL/GenBank/DDBJ whole genome shotgun (WGS) entry which is preliminary data.</text>
</comment>